<dbReference type="PANTHER" id="PTHR37549:SF1">
    <property type="entry name" value="LIPOPROTEIN LPRI"/>
    <property type="match status" value="1"/>
</dbReference>
<evidence type="ECO:0000313" key="4">
    <source>
        <dbReference type="Proteomes" id="UP000234190"/>
    </source>
</evidence>
<proteinExistence type="predicted"/>
<dbReference type="SUPFAM" id="SSF47090">
    <property type="entry name" value="PGBD-like"/>
    <property type="match status" value="1"/>
</dbReference>
<dbReference type="Pfam" id="PF01471">
    <property type="entry name" value="PG_binding_1"/>
    <property type="match status" value="1"/>
</dbReference>
<evidence type="ECO:0000256" key="1">
    <source>
        <dbReference type="SAM" id="MobiDB-lite"/>
    </source>
</evidence>
<dbReference type="InterPro" id="IPR036365">
    <property type="entry name" value="PGBD-like_sf"/>
</dbReference>
<dbReference type="Gene3D" id="1.10.101.10">
    <property type="entry name" value="PGBD-like superfamily/PGBD"/>
    <property type="match status" value="1"/>
</dbReference>
<dbReference type="EMBL" id="PDNW01000005">
    <property type="protein sequence ID" value="PLC50319.1"/>
    <property type="molecule type" value="Genomic_DNA"/>
</dbReference>
<protein>
    <recommendedName>
        <fullName evidence="2">Peptidoglycan binding-like domain-containing protein</fullName>
    </recommendedName>
</protein>
<dbReference type="PANTHER" id="PTHR37549">
    <property type="entry name" value="LIPOPROTEIN LPRI"/>
    <property type="match status" value="1"/>
</dbReference>
<dbReference type="Proteomes" id="UP000234190">
    <property type="component" value="Unassembled WGS sequence"/>
</dbReference>
<organism evidence="3 4">
    <name type="scientific">Pollutimonas subterranea</name>
    <dbReference type="NCBI Taxonomy" id="2045210"/>
    <lineage>
        <taxon>Bacteria</taxon>
        <taxon>Pseudomonadati</taxon>
        <taxon>Pseudomonadota</taxon>
        <taxon>Betaproteobacteria</taxon>
        <taxon>Burkholderiales</taxon>
        <taxon>Alcaligenaceae</taxon>
        <taxon>Pollutimonas</taxon>
    </lineage>
</organism>
<name>A0A2N4U5N6_9BURK</name>
<accession>A0A2N4U5N6</accession>
<sequence>MKKYSFLGEYHRPAGSGHLPCRNIAAYAGVLVLAMCWAVPANAQNINDLLRIFVPPPRTQEAPVIRTYPSAPPPAPAPAPAQQPITPKNLQISRAQVLQMQQMLNDMGYDVGAVDGAAGRKTVDALNAFRRDFGLRESGGLDVQSLNTLSAVHQRSGNDAAPYLAAGNSAGADVSPPPVATAQPSFDCARASTSTELAICNNAALSGLDSLLSTLYNGLLAGAKPALAQQINADQKGWIRQRNQCAGDSDCIQMAYSNRLAALQVAGSTSAQISPFVPSALGSVVAAPASGNAPFAAAGPEAGQTVAVRGERDDLRRLLHPPQDINPVKLRFFQGIPIMEYPTSHQFFSLLMLREVPGYFQSAECPLVRSLMAKSVVDKYLVKSSYNSCWLGRDEFQQSDTRQAFHDRYLKALVDFAPAPPFRVAIVGKVNLQSHSVEKGGFPFVPSLKDIMSVGKLMGDLGGGRSRWAPSISDRTIWPDSIVSMDTDAARGFISMVAAWPVHDKYSRETSTGPRSVSLVGIVEISGIDADAKRMDVNVLSLALYDPQLQQKIYDFPVNALIEPFVRGAIPEKLDVQAPVEFDRIYALLRTIEHGDKPVSEETWTQLADSVWQRDRANYANSKTLDTSMGNGDSRRPFFPNPQGYRAGNMEPISAANRAKLEQWATAFKNGLPDEVAITQHAGSGTLTKSRQHAYNAMTGLGARIPASYHNVLQSEGLQTDQVTLWKPANQDFLLAIPNQQSLYTVELEPSKVRPHLSHTLRQQTKFRTAAIKTVTGSEGRQAILIRLEPLSLTLESGLGTVTTHAFNHVPKLDDKSFITAGQVTVSDNPVALSPESVVLSPALIDLMVARAVGENLSEAAMAHIIARRWRFENTEASPMGGRFFVRGKRQPSLDEIHPIIPQFVTWATQALPTVPQQVMIKVPMMNGLQPAGPKKMDWSRFGCFIGTNEDRWLMSSTATRINVDTSRREQALKDGQSGWTPSEERQLIAMRAIVEVADFTQAIGRSCKGKDENLGVTNPATFYMRMSNSIPSTTIDRASSIQQPMANAVFKIKGINHTDARPSHTDLLPKELLDIYKEAGSKSPSSQEGVVIEGELLEIAYFDNAGREVDRLQPDPALSLNEIIKRFHASLEAATPAATDGPYGPDMVGLQLGMSFDEAEKIIRQHMDVGRVFEGQRNHAAVTDAGMLRPLKSGKLFVSADGRELIAIIDEPPAIDRKVLAAWRRVYVPAATVGEADAASALREKYGKPGPYQDVQAGNRNIWRTPAGHHCEPIYRYGQANALSVTWMDEGTMTDLKSGDGKPMLDAAYPAPYFDPTNPSFSALTECGPILTAQLNFDASRAHNRGMKASSMDWIEMTLTDIGPYLKAYSRNRDSLQRAPQEDGTSGASRVNASGIKF</sequence>
<dbReference type="InterPro" id="IPR052755">
    <property type="entry name" value="Lysozyme_Inhibitor_LprI"/>
</dbReference>
<feature type="region of interest" description="Disordered" evidence="1">
    <location>
        <begin position="1375"/>
        <end position="1399"/>
    </location>
</feature>
<keyword evidence="4" id="KW-1185">Reference proteome</keyword>
<dbReference type="InterPro" id="IPR036366">
    <property type="entry name" value="PGBDSf"/>
</dbReference>
<comment type="caution">
    <text evidence="3">The sequence shown here is derived from an EMBL/GenBank/DDBJ whole genome shotgun (WGS) entry which is preliminary data.</text>
</comment>
<feature type="compositionally biased region" description="Polar residues" evidence="1">
    <location>
        <begin position="1384"/>
        <end position="1393"/>
    </location>
</feature>
<dbReference type="InterPro" id="IPR002477">
    <property type="entry name" value="Peptidoglycan-bd-like"/>
</dbReference>
<dbReference type="GO" id="GO:0005576">
    <property type="term" value="C:extracellular region"/>
    <property type="evidence" value="ECO:0007669"/>
    <property type="project" value="TreeGrafter"/>
</dbReference>
<feature type="domain" description="Peptidoglycan binding-like" evidence="2">
    <location>
        <begin position="94"/>
        <end position="147"/>
    </location>
</feature>
<evidence type="ECO:0000259" key="2">
    <source>
        <dbReference type="Pfam" id="PF01471"/>
    </source>
</evidence>
<evidence type="ECO:0000313" key="3">
    <source>
        <dbReference type="EMBL" id="PLC50319.1"/>
    </source>
</evidence>
<gene>
    <name evidence="3" type="ORF">CR159_07610</name>
</gene>
<reference evidence="3 4" key="1">
    <citation type="submission" date="2017-10" db="EMBL/GenBank/DDBJ databases">
        <title>Two draft genome sequences of Pusillimonas sp. strains isolated from a nitrate- and radionuclide-contaminated groundwater in Russia.</title>
        <authorList>
            <person name="Grouzdev D.S."/>
            <person name="Tourova T.P."/>
            <person name="Goeva M.A."/>
            <person name="Babich T.L."/>
            <person name="Sokolova D.S."/>
            <person name="Abdullin R."/>
            <person name="Poltaraus A.B."/>
            <person name="Toshchakov S.V."/>
            <person name="Nazina T.N."/>
        </authorList>
    </citation>
    <scope>NUCLEOTIDE SEQUENCE [LARGE SCALE GENOMIC DNA]</scope>
    <source>
        <strain evidence="3 4">JR1/69-3-13</strain>
    </source>
</reference>